<evidence type="ECO:0000313" key="7">
    <source>
        <dbReference type="EMBL" id="HIX49773.1"/>
    </source>
</evidence>
<proteinExistence type="inferred from homology"/>
<keyword evidence="4" id="KW-0067">ATP-binding</keyword>
<dbReference type="InterPro" id="IPR025110">
    <property type="entry name" value="AMP-bd_C"/>
</dbReference>
<dbReference type="InterPro" id="IPR000873">
    <property type="entry name" value="AMP-dep_synth/lig_dom"/>
</dbReference>
<feature type="domain" description="AMP-dependent synthetase/ligase" evidence="5">
    <location>
        <begin position="40"/>
        <end position="412"/>
    </location>
</feature>
<evidence type="ECO:0000256" key="2">
    <source>
        <dbReference type="ARBA" id="ARBA00022598"/>
    </source>
</evidence>
<dbReference type="PROSITE" id="PS00455">
    <property type="entry name" value="AMP_BINDING"/>
    <property type="match status" value="1"/>
</dbReference>
<dbReference type="Proteomes" id="UP000886847">
    <property type="component" value="Unassembled WGS sequence"/>
</dbReference>
<evidence type="ECO:0000313" key="8">
    <source>
        <dbReference type="Proteomes" id="UP000886847"/>
    </source>
</evidence>
<dbReference type="GO" id="GO:0005524">
    <property type="term" value="F:ATP binding"/>
    <property type="evidence" value="ECO:0007669"/>
    <property type="project" value="UniProtKB-KW"/>
</dbReference>
<evidence type="ECO:0000256" key="4">
    <source>
        <dbReference type="ARBA" id="ARBA00022840"/>
    </source>
</evidence>
<sequence>MNLLSRFTNATRFRDYNDFYNHFQLIVPDNYNFAYDVVDEYARLDPSKRALVWCDDNENERTFTFADIKRLSDKQANFFLQHGIGKGDTVLVILQRRYEYWTTLMALSKIGAIAIPATHMLMEKDLVYRMDKAQIKMVVSVNEDELCDNILKAMRKVPCVRCAATIGEREGFIDYPAEAEKCSDELHVPYEAERTADDILLVYFTSGTTGMPKMVSLPQRYTLGHIVTARFWLNCMDDGLHFTLAETGWAKASWGKLFGQWLCGSAIFVYDFHGKFEPDALMQHIAKYRITTFCAPPTVYRFMMKSDLSKYDLSSIKFMMTAGEALNPEIYRQIRMKTGHLIYEGFGQTETTVVCGTFSEYMEIRPGSMGRPSPLYYVQLLDREGRPVEQGETGEICIRLRDKQNGLFCGYYNDPALTATVMHDGYYHLGDLAFCDSDGYYWFVGRKDDIIKSSGYRIGPFEVESALMEHPAVLECAITAVPDELRGQIVKATVVLAKGYEASDALVKELQNHVKKTTAPYKYPRIVEFVTELPKTISGKIRRVEIRENDGANR</sequence>
<gene>
    <name evidence="7" type="ORF">H9851_00615</name>
</gene>
<reference evidence="7" key="1">
    <citation type="journal article" date="2021" name="PeerJ">
        <title>Extensive microbial diversity within the chicken gut microbiome revealed by metagenomics and culture.</title>
        <authorList>
            <person name="Gilroy R."/>
            <person name="Ravi A."/>
            <person name="Getino M."/>
            <person name="Pursley I."/>
            <person name="Horton D.L."/>
            <person name="Alikhan N.F."/>
            <person name="Baker D."/>
            <person name="Gharbi K."/>
            <person name="Hall N."/>
            <person name="Watson M."/>
            <person name="Adriaenssens E.M."/>
            <person name="Foster-Nyarko E."/>
            <person name="Jarju S."/>
            <person name="Secka A."/>
            <person name="Antonio M."/>
            <person name="Oren A."/>
            <person name="Chaudhuri R.R."/>
            <person name="La Ragione R."/>
            <person name="Hildebrand F."/>
            <person name="Pallen M.J."/>
        </authorList>
    </citation>
    <scope>NUCLEOTIDE SEQUENCE</scope>
    <source>
        <strain evidence="7">2189</strain>
    </source>
</reference>
<dbReference type="InterPro" id="IPR045851">
    <property type="entry name" value="AMP-bd_C_sf"/>
</dbReference>
<dbReference type="GO" id="GO:0006637">
    <property type="term" value="P:acyl-CoA metabolic process"/>
    <property type="evidence" value="ECO:0007669"/>
    <property type="project" value="TreeGrafter"/>
</dbReference>
<dbReference type="Gene3D" id="3.40.50.12780">
    <property type="entry name" value="N-terminal domain of ligase-like"/>
    <property type="match status" value="1"/>
</dbReference>
<evidence type="ECO:0000259" key="6">
    <source>
        <dbReference type="Pfam" id="PF13193"/>
    </source>
</evidence>
<name>A0A9D1VZK1_9FIRM</name>
<keyword evidence="2" id="KW-0436">Ligase</keyword>
<dbReference type="PANTHER" id="PTHR43605:SF10">
    <property type="entry name" value="ACYL-COA SYNTHETASE MEDIUM CHAIN FAMILY MEMBER 3"/>
    <property type="match status" value="1"/>
</dbReference>
<dbReference type="PANTHER" id="PTHR43605">
    <property type="entry name" value="ACYL-COENZYME A SYNTHETASE"/>
    <property type="match status" value="1"/>
</dbReference>
<dbReference type="InterPro" id="IPR020845">
    <property type="entry name" value="AMP-binding_CS"/>
</dbReference>
<dbReference type="InterPro" id="IPR042099">
    <property type="entry name" value="ANL_N_sf"/>
</dbReference>
<reference evidence="7" key="2">
    <citation type="submission" date="2021-04" db="EMBL/GenBank/DDBJ databases">
        <authorList>
            <person name="Gilroy R."/>
        </authorList>
    </citation>
    <scope>NUCLEOTIDE SEQUENCE</scope>
    <source>
        <strain evidence="7">2189</strain>
    </source>
</reference>
<dbReference type="GO" id="GO:0004321">
    <property type="term" value="F:fatty-acyl-CoA synthase activity"/>
    <property type="evidence" value="ECO:0007669"/>
    <property type="project" value="TreeGrafter"/>
</dbReference>
<dbReference type="GO" id="GO:0006633">
    <property type="term" value="P:fatty acid biosynthetic process"/>
    <property type="evidence" value="ECO:0007669"/>
    <property type="project" value="TreeGrafter"/>
</dbReference>
<evidence type="ECO:0000256" key="3">
    <source>
        <dbReference type="ARBA" id="ARBA00022741"/>
    </source>
</evidence>
<dbReference type="SUPFAM" id="SSF56801">
    <property type="entry name" value="Acetyl-CoA synthetase-like"/>
    <property type="match status" value="1"/>
</dbReference>
<evidence type="ECO:0000259" key="5">
    <source>
        <dbReference type="Pfam" id="PF00501"/>
    </source>
</evidence>
<dbReference type="Gene3D" id="3.30.300.30">
    <property type="match status" value="1"/>
</dbReference>
<comment type="similarity">
    <text evidence="1">Belongs to the ATP-dependent AMP-binding enzyme family.</text>
</comment>
<dbReference type="FunFam" id="3.30.300.30:FF:000005">
    <property type="entry name" value="Acyl-coenzyme A synthetase ACSM5, mitochondrial"/>
    <property type="match status" value="1"/>
</dbReference>
<dbReference type="AlphaFoldDB" id="A0A9D1VZK1"/>
<dbReference type="Pfam" id="PF13193">
    <property type="entry name" value="AMP-binding_C"/>
    <property type="match status" value="1"/>
</dbReference>
<dbReference type="InterPro" id="IPR051087">
    <property type="entry name" value="Mitochondrial_ACSM"/>
</dbReference>
<feature type="domain" description="AMP-binding enzyme C-terminal" evidence="6">
    <location>
        <begin position="462"/>
        <end position="540"/>
    </location>
</feature>
<dbReference type="EMBL" id="DXEW01000004">
    <property type="protein sequence ID" value="HIX49773.1"/>
    <property type="molecule type" value="Genomic_DNA"/>
</dbReference>
<dbReference type="Pfam" id="PF00501">
    <property type="entry name" value="AMP-binding"/>
    <property type="match status" value="1"/>
</dbReference>
<dbReference type="GO" id="GO:0016405">
    <property type="term" value="F:CoA-ligase activity"/>
    <property type="evidence" value="ECO:0007669"/>
    <property type="project" value="UniProtKB-ARBA"/>
</dbReference>
<comment type="caution">
    <text evidence="7">The sequence shown here is derived from an EMBL/GenBank/DDBJ whole genome shotgun (WGS) entry which is preliminary data.</text>
</comment>
<organism evidence="7 8">
    <name type="scientific">Candidatus Borkfalkia faecavium</name>
    <dbReference type="NCBI Taxonomy" id="2838508"/>
    <lineage>
        <taxon>Bacteria</taxon>
        <taxon>Bacillati</taxon>
        <taxon>Bacillota</taxon>
        <taxon>Clostridia</taxon>
        <taxon>Christensenellales</taxon>
        <taxon>Christensenellaceae</taxon>
        <taxon>Candidatus Borkfalkia</taxon>
    </lineage>
</organism>
<accession>A0A9D1VZK1</accession>
<keyword evidence="3" id="KW-0547">Nucleotide-binding</keyword>
<evidence type="ECO:0000256" key="1">
    <source>
        <dbReference type="ARBA" id="ARBA00006432"/>
    </source>
</evidence>
<protein>
    <submittedName>
        <fullName evidence="7">AMP-binding protein</fullName>
    </submittedName>
</protein>
<dbReference type="GO" id="GO:0015645">
    <property type="term" value="F:fatty acid ligase activity"/>
    <property type="evidence" value="ECO:0007669"/>
    <property type="project" value="TreeGrafter"/>
</dbReference>